<feature type="transmembrane region" description="Helical" evidence="8">
    <location>
        <begin position="33"/>
        <end position="51"/>
    </location>
</feature>
<keyword evidence="2" id="KW-0328">Glycosyltransferase</keyword>
<keyword evidence="6 8" id="KW-0472">Membrane</keyword>
<feature type="domain" description="Glycosyltransferase 61 catalytic" evidence="9">
    <location>
        <begin position="338"/>
        <end position="437"/>
    </location>
</feature>
<dbReference type="AlphaFoldDB" id="A0A9P6DXD4"/>
<evidence type="ECO:0000256" key="4">
    <source>
        <dbReference type="ARBA" id="ARBA00022692"/>
    </source>
</evidence>
<evidence type="ECO:0000256" key="8">
    <source>
        <dbReference type="SAM" id="Phobius"/>
    </source>
</evidence>
<keyword evidence="3" id="KW-0808">Transferase</keyword>
<dbReference type="InterPro" id="IPR049625">
    <property type="entry name" value="Glyco_transf_61_cat"/>
</dbReference>
<keyword evidence="5 8" id="KW-1133">Transmembrane helix</keyword>
<keyword evidence="11" id="KW-1185">Reference proteome</keyword>
<proteinExistence type="predicted"/>
<evidence type="ECO:0000256" key="3">
    <source>
        <dbReference type="ARBA" id="ARBA00022679"/>
    </source>
</evidence>
<dbReference type="Proteomes" id="UP000886523">
    <property type="component" value="Unassembled WGS sequence"/>
</dbReference>
<evidence type="ECO:0000256" key="6">
    <source>
        <dbReference type="ARBA" id="ARBA00023136"/>
    </source>
</evidence>
<sequence>MGVGSKPRRPRALSSLEDSRQTSQFSLTRVRRGFLYSFVIIGAAWLLFFRTRAGSNDSFSKTIREKAYLLTSSISDEDLYGPPIPPRRVKARIPLQSAIQPLRLWGREVPETRIIGIAGGWSLLDNVILMNETMFIVTNHPESFPEPQFMFSKSIEAAHGPSWPQSMPTSKEIQLINTTSAYSLFGSSASRIEGVTFFCNDGPQYASNYYQLWAEVFFGFWRTYSMLDLNISRDGVTTLAPPRRIIFPRITRETFDDKGGLGAYISRAAFPSMGLEFADTWADRNETNRPFLLERVVIGDRVAAEHASEWPGLYKYAAPAFTLPGSPQDAWWAPIRRGLIQFLDQYDSPRSESAKGKVVVTYISRQRSTRRKLHSGDHLALIKALETLHRGYNYEVNVVNMEELSKKDQLSLAARTTVMIGLHGNGLTHALWMDPNVRPVLMEFFCDQGYSSDYEFPMRQLGIAYYGWWNDKYFGHQNLPQVNFPREFHANNIRIDAQAVVELILQHTQESYPS</sequence>
<evidence type="ECO:0000256" key="7">
    <source>
        <dbReference type="ARBA" id="ARBA00023180"/>
    </source>
</evidence>
<dbReference type="PANTHER" id="PTHR20961:SF38">
    <property type="entry name" value="PROTEIN O-LINKED-MANNOSE BETA-1,4-N-ACETYLGLUCOSAMINYLTRANSFERASE 2"/>
    <property type="match status" value="1"/>
</dbReference>
<gene>
    <name evidence="10" type="ORF">BS47DRAFT_1392986</name>
</gene>
<dbReference type="EMBL" id="MU128968">
    <property type="protein sequence ID" value="KAF9513775.1"/>
    <property type="molecule type" value="Genomic_DNA"/>
</dbReference>
<organism evidence="10 11">
    <name type="scientific">Hydnum rufescens UP504</name>
    <dbReference type="NCBI Taxonomy" id="1448309"/>
    <lineage>
        <taxon>Eukaryota</taxon>
        <taxon>Fungi</taxon>
        <taxon>Dikarya</taxon>
        <taxon>Basidiomycota</taxon>
        <taxon>Agaricomycotina</taxon>
        <taxon>Agaricomycetes</taxon>
        <taxon>Cantharellales</taxon>
        <taxon>Hydnaceae</taxon>
        <taxon>Hydnum</taxon>
    </lineage>
</organism>
<comment type="caution">
    <text evidence="10">The sequence shown here is derived from an EMBL/GenBank/DDBJ whole genome shotgun (WGS) entry which is preliminary data.</text>
</comment>
<evidence type="ECO:0000313" key="11">
    <source>
        <dbReference type="Proteomes" id="UP000886523"/>
    </source>
</evidence>
<name>A0A9P6DXD4_9AGAM</name>
<dbReference type="InterPro" id="IPR007657">
    <property type="entry name" value="Glycosyltransferase_61"/>
</dbReference>
<evidence type="ECO:0000256" key="2">
    <source>
        <dbReference type="ARBA" id="ARBA00022676"/>
    </source>
</evidence>
<keyword evidence="4 8" id="KW-0812">Transmembrane</keyword>
<evidence type="ECO:0000259" key="9">
    <source>
        <dbReference type="Pfam" id="PF04577"/>
    </source>
</evidence>
<dbReference type="Pfam" id="PF04577">
    <property type="entry name" value="Glyco_transf_61"/>
    <property type="match status" value="1"/>
</dbReference>
<dbReference type="GO" id="GO:0005783">
    <property type="term" value="C:endoplasmic reticulum"/>
    <property type="evidence" value="ECO:0007669"/>
    <property type="project" value="TreeGrafter"/>
</dbReference>
<keyword evidence="7" id="KW-0325">Glycoprotein</keyword>
<evidence type="ECO:0000256" key="5">
    <source>
        <dbReference type="ARBA" id="ARBA00022989"/>
    </source>
</evidence>
<dbReference type="GO" id="GO:0035269">
    <property type="term" value="P:protein O-linked glycosylation via mannose"/>
    <property type="evidence" value="ECO:0007669"/>
    <property type="project" value="TreeGrafter"/>
</dbReference>
<evidence type="ECO:0000313" key="10">
    <source>
        <dbReference type="EMBL" id="KAF9513775.1"/>
    </source>
</evidence>
<dbReference type="OrthoDB" id="529273at2759"/>
<accession>A0A9P6DXD4</accession>
<comment type="subcellular location">
    <subcellularLocation>
        <location evidence="1">Membrane</location>
        <topology evidence="1">Single-pass membrane protein</topology>
    </subcellularLocation>
</comment>
<dbReference type="PANTHER" id="PTHR20961">
    <property type="entry name" value="GLYCOSYLTRANSFERASE"/>
    <property type="match status" value="1"/>
</dbReference>
<reference evidence="10" key="1">
    <citation type="journal article" date="2020" name="Nat. Commun.">
        <title>Large-scale genome sequencing of mycorrhizal fungi provides insights into the early evolution of symbiotic traits.</title>
        <authorList>
            <person name="Miyauchi S."/>
            <person name="Kiss E."/>
            <person name="Kuo A."/>
            <person name="Drula E."/>
            <person name="Kohler A."/>
            <person name="Sanchez-Garcia M."/>
            <person name="Morin E."/>
            <person name="Andreopoulos B."/>
            <person name="Barry K.W."/>
            <person name="Bonito G."/>
            <person name="Buee M."/>
            <person name="Carver A."/>
            <person name="Chen C."/>
            <person name="Cichocki N."/>
            <person name="Clum A."/>
            <person name="Culley D."/>
            <person name="Crous P.W."/>
            <person name="Fauchery L."/>
            <person name="Girlanda M."/>
            <person name="Hayes R.D."/>
            <person name="Keri Z."/>
            <person name="LaButti K."/>
            <person name="Lipzen A."/>
            <person name="Lombard V."/>
            <person name="Magnuson J."/>
            <person name="Maillard F."/>
            <person name="Murat C."/>
            <person name="Nolan M."/>
            <person name="Ohm R.A."/>
            <person name="Pangilinan J."/>
            <person name="Pereira M.F."/>
            <person name="Perotto S."/>
            <person name="Peter M."/>
            <person name="Pfister S."/>
            <person name="Riley R."/>
            <person name="Sitrit Y."/>
            <person name="Stielow J.B."/>
            <person name="Szollosi G."/>
            <person name="Zifcakova L."/>
            <person name="Stursova M."/>
            <person name="Spatafora J.W."/>
            <person name="Tedersoo L."/>
            <person name="Vaario L.M."/>
            <person name="Yamada A."/>
            <person name="Yan M."/>
            <person name="Wang P."/>
            <person name="Xu J."/>
            <person name="Bruns T."/>
            <person name="Baldrian P."/>
            <person name="Vilgalys R."/>
            <person name="Dunand C."/>
            <person name="Henrissat B."/>
            <person name="Grigoriev I.V."/>
            <person name="Hibbett D."/>
            <person name="Nagy L.G."/>
            <person name="Martin F.M."/>
        </authorList>
    </citation>
    <scope>NUCLEOTIDE SEQUENCE</scope>
    <source>
        <strain evidence="10">UP504</strain>
    </source>
</reference>
<dbReference type="GO" id="GO:0097363">
    <property type="term" value="F:protein O-acetylglucosaminyltransferase activity"/>
    <property type="evidence" value="ECO:0007669"/>
    <property type="project" value="TreeGrafter"/>
</dbReference>
<dbReference type="GO" id="GO:0016020">
    <property type="term" value="C:membrane"/>
    <property type="evidence" value="ECO:0007669"/>
    <property type="project" value="UniProtKB-SubCell"/>
</dbReference>
<protein>
    <recommendedName>
        <fullName evidence="9">Glycosyltransferase 61 catalytic domain-containing protein</fullName>
    </recommendedName>
</protein>
<evidence type="ECO:0000256" key="1">
    <source>
        <dbReference type="ARBA" id="ARBA00004167"/>
    </source>
</evidence>